<gene>
    <name evidence="2" type="ORF">AArcSt2_06675</name>
</gene>
<proteinExistence type="predicted"/>
<feature type="transmembrane region" description="Helical" evidence="1">
    <location>
        <begin position="129"/>
        <end position="145"/>
    </location>
</feature>
<dbReference type="RefSeq" id="WP_250583504.1">
    <property type="nucleotide sequence ID" value="NZ_JAKRVX010000002.1"/>
</dbReference>
<dbReference type="Proteomes" id="UP001203207">
    <property type="component" value="Unassembled WGS sequence"/>
</dbReference>
<keyword evidence="1" id="KW-0812">Transmembrane</keyword>
<comment type="caution">
    <text evidence="2">The sequence shown here is derived from an EMBL/GenBank/DDBJ whole genome shotgun (WGS) entry which is preliminary data.</text>
</comment>
<evidence type="ECO:0000313" key="2">
    <source>
        <dbReference type="EMBL" id="MCL9816627.1"/>
    </source>
</evidence>
<keyword evidence="3" id="KW-1185">Reference proteome</keyword>
<reference evidence="2" key="2">
    <citation type="submission" date="2022-02" db="EMBL/GenBank/DDBJ databases">
        <authorList>
            <person name="Elcheninov A.G."/>
            <person name="Sorokin D.Y."/>
            <person name="Kublanov I.V."/>
        </authorList>
    </citation>
    <scope>NUCLEOTIDE SEQUENCE</scope>
    <source>
        <strain evidence="2">AArc-St2</strain>
    </source>
</reference>
<accession>A0AAE3K7V3</accession>
<keyword evidence="1" id="KW-1133">Transmembrane helix</keyword>
<reference evidence="2" key="1">
    <citation type="journal article" date="2022" name="Syst. Appl. Microbiol.">
        <title>Natronocalculus amylovorans gen. nov., sp. nov., and Natranaeroarchaeum aerophilus sp. nov., dominant culturable amylolytic natronoarchaea from hypersaline soda lakes in southwestern Siberia.</title>
        <authorList>
            <person name="Sorokin D.Y."/>
            <person name="Elcheninov A.G."/>
            <person name="Khizhniak T.V."/>
            <person name="Koenen M."/>
            <person name="Bale N.J."/>
            <person name="Damste J.S.S."/>
            <person name="Kublanov I.V."/>
        </authorList>
    </citation>
    <scope>NUCLEOTIDE SEQUENCE</scope>
    <source>
        <strain evidence="2">AArc-St2</strain>
    </source>
</reference>
<evidence type="ECO:0000313" key="3">
    <source>
        <dbReference type="Proteomes" id="UP001203207"/>
    </source>
</evidence>
<keyword evidence="1" id="KW-0472">Membrane</keyword>
<name>A0AAE3K7V3_9EURY</name>
<feature type="transmembrane region" description="Helical" evidence="1">
    <location>
        <begin position="80"/>
        <end position="99"/>
    </location>
</feature>
<feature type="transmembrane region" description="Helical" evidence="1">
    <location>
        <begin position="105"/>
        <end position="122"/>
    </location>
</feature>
<feature type="transmembrane region" description="Helical" evidence="1">
    <location>
        <begin position="53"/>
        <end position="73"/>
    </location>
</feature>
<feature type="transmembrane region" description="Helical" evidence="1">
    <location>
        <begin position="20"/>
        <end position="41"/>
    </location>
</feature>
<dbReference type="AlphaFoldDB" id="A0AAE3K7V3"/>
<sequence length="219" mass="22978">MAQSVVRFLIGRNLRLAGQILAISGLLTLTAFGTLALPALWERLGDPVGTTTMQYAAAGAFILSVVAAIYILSDAGDVNPWLPTGAVLLVLTGYGVTGVVDGPELLFLIGPSLLLGVLAALAGYANDGAFVAFSLVLFPVFGYMVNAPYGPIAQGDIVVRLQLSLLFSLLFTFAIGTVGFLLGVLINRVQTYSGDKLVSELQHPDEISPKHGNENTDEA</sequence>
<feature type="transmembrane region" description="Helical" evidence="1">
    <location>
        <begin position="165"/>
        <end position="186"/>
    </location>
</feature>
<dbReference type="EMBL" id="JAKRVX010000002">
    <property type="protein sequence ID" value="MCL9816627.1"/>
    <property type="molecule type" value="Genomic_DNA"/>
</dbReference>
<evidence type="ECO:0000256" key="1">
    <source>
        <dbReference type="SAM" id="Phobius"/>
    </source>
</evidence>
<organism evidence="2 3">
    <name type="scientific">Natronocalculus amylovorans</name>
    <dbReference type="NCBI Taxonomy" id="2917812"/>
    <lineage>
        <taxon>Archaea</taxon>
        <taxon>Methanobacteriati</taxon>
        <taxon>Methanobacteriota</taxon>
        <taxon>Stenosarchaea group</taxon>
        <taxon>Halobacteria</taxon>
        <taxon>Halobacteriales</taxon>
        <taxon>Haloferacaceae</taxon>
        <taxon>Natronocalculus</taxon>
    </lineage>
</organism>
<protein>
    <submittedName>
        <fullName evidence="2">Uncharacterized protein</fullName>
    </submittedName>
</protein>